<dbReference type="PANTHER" id="PTHR15887:SF1">
    <property type="entry name" value="TRANSMEMBRANE PROTEIN 69"/>
    <property type="match status" value="1"/>
</dbReference>
<feature type="transmembrane region" description="Helical" evidence="1">
    <location>
        <begin position="91"/>
        <end position="110"/>
    </location>
</feature>
<dbReference type="PANTHER" id="PTHR15887">
    <property type="entry name" value="TRANSMEMBRANE PROTEIN 69"/>
    <property type="match status" value="1"/>
</dbReference>
<keyword evidence="1" id="KW-0472">Membrane</keyword>
<evidence type="ECO:0000313" key="2">
    <source>
        <dbReference type="EMBL" id="WZN58849.1"/>
    </source>
</evidence>
<protein>
    <submittedName>
        <fullName evidence="2">DUF3429 domain-containing protein</fullName>
    </submittedName>
</protein>
<gene>
    <name evidence="2" type="ORF">HKI87_01g03730</name>
</gene>
<dbReference type="Pfam" id="PF11911">
    <property type="entry name" value="DUF3429"/>
    <property type="match status" value="1"/>
</dbReference>
<dbReference type="Proteomes" id="UP001472866">
    <property type="component" value="Chromosome 01"/>
</dbReference>
<dbReference type="AlphaFoldDB" id="A0AAX4NZ56"/>
<name>A0AAX4NZ56_9CHLO</name>
<dbReference type="EMBL" id="CP151501">
    <property type="protein sequence ID" value="WZN58849.1"/>
    <property type="molecule type" value="Genomic_DNA"/>
</dbReference>
<evidence type="ECO:0000313" key="3">
    <source>
        <dbReference type="Proteomes" id="UP001472866"/>
    </source>
</evidence>
<keyword evidence="1" id="KW-0812">Transmembrane</keyword>
<organism evidence="2 3">
    <name type="scientific">Chloropicon roscoffensis</name>
    <dbReference type="NCBI Taxonomy" id="1461544"/>
    <lineage>
        <taxon>Eukaryota</taxon>
        <taxon>Viridiplantae</taxon>
        <taxon>Chlorophyta</taxon>
        <taxon>Chloropicophyceae</taxon>
        <taxon>Chloropicales</taxon>
        <taxon>Chloropicaceae</taxon>
        <taxon>Chloropicon</taxon>
    </lineage>
</organism>
<keyword evidence="3" id="KW-1185">Reference proteome</keyword>
<feature type="transmembrane region" description="Helical" evidence="1">
    <location>
        <begin position="177"/>
        <end position="194"/>
    </location>
</feature>
<dbReference type="InterPro" id="IPR021836">
    <property type="entry name" value="DUF3429"/>
</dbReference>
<proteinExistence type="predicted"/>
<sequence length="210" mass="21698">MLRAWKGLGKSACGPAAGRQLSTTTAAESAGAGAETSASLVPWSLTVAGMVPFVALTTPGSEALGKVPQITQHVPGIRCVLSRSEELQRTYAASIVSFLGAVHWGVALGATGASARYNAMRYLWGVTPSLMAWGSLALPEVWCLGGLMGSLASCYAVDRIACGNGLLPRPYLPMRTAATTVALASLGVSVYGAWAKTRVKGADRVEEKAT</sequence>
<reference evidence="2 3" key="1">
    <citation type="submission" date="2024-03" db="EMBL/GenBank/DDBJ databases">
        <title>Complete genome sequence of the green alga Chloropicon roscoffensis RCC1871.</title>
        <authorList>
            <person name="Lemieux C."/>
            <person name="Pombert J.-F."/>
            <person name="Otis C."/>
            <person name="Turmel M."/>
        </authorList>
    </citation>
    <scope>NUCLEOTIDE SEQUENCE [LARGE SCALE GENOMIC DNA]</scope>
    <source>
        <strain evidence="2 3">RCC1871</strain>
    </source>
</reference>
<accession>A0AAX4NZ56</accession>
<evidence type="ECO:0000256" key="1">
    <source>
        <dbReference type="SAM" id="Phobius"/>
    </source>
</evidence>
<keyword evidence="1" id="KW-1133">Transmembrane helix</keyword>